<organism evidence="1">
    <name type="scientific">marine metagenome</name>
    <dbReference type="NCBI Taxonomy" id="408172"/>
    <lineage>
        <taxon>unclassified sequences</taxon>
        <taxon>metagenomes</taxon>
        <taxon>ecological metagenomes</taxon>
    </lineage>
</organism>
<dbReference type="AlphaFoldDB" id="A0A381Q0S2"/>
<dbReference type="EMBL" id="UINC01001137">
    <property type="protein sequence ID" value="SUZ71879.1"/>
    <property type="molecule type" value="Genomic_DNA"/>
</dbReference>
<evidence type="ECO:0000313" key="1">
    <source>
        <dbReference type="EMBL" id="SUZ71879.1"/>
    </source>
</evidence>
<reference evidence="1" key="1">
    <citation type="submission" date="2018-05" db="EMBL/GenBank/DDBJ databases">
        <authorList>
            <person name="Lanie J.A."/>
            <person name="Ng W.-L."/>
            <person name="Kazmierczak K.M."/>
            <person name="Andrzejewski T.M."/>
            <person name="Davidsen T.M."/>
            <person name="Wayne K.J."/>
            <person name="Tettelin H."/>
            <person name="Glass J.I."/>
            <person name="Rusch D."/>
            <person name="Podicherti R."/>
            <person name="Tsui H.-C.T."/>
            <person name="Winkler M.E."/>
        </authorList>
    </citation>
    <scope>NUCLEOTIDE SEQUENCE</scope>
</reference>
<proteinExistence type="predicted"/>
<accession>A0A381Q0S2</accession>
<gene>
    <name evidence="1" type="ORF">METZ01_LOCUS24733</name>
</gene>
<name>A0A381Q0S2_9ZZZZ</name>
<sequence length="76" mass="8360">MAYLIPIAIILFLIFAIYAIVTDETKSGGGGTVTGNVLLEQFDNEDKKKAKAEIRYQVEVKNEKEDQEEGGPPSQS</sequence>
<protein>
    <submittedName>
        <fullName evidence="1">Uncharacterized protein</fullName>
    </submittedName>
</protein>